<dbReference type="Proteomes" id="UP000826271">
    <property type="component" value="Unassembled WGS sequence"/>
</dbReference>
<sequence length="456" mass="51325">MKKIERVHPKRGQAQTPFEWLNKIPVVHWARCFFPPRTKCDVIVNNITESFNSYILDARDKPIIEMFEWIRRKLMCRIQTKKEGMERYKGVVCPNILKKIEKQRFESRHCSAHYGGDGKYEVKNYLETHIVFLRDRHCSCGMFQLVGYPCCHAIAACNYHRLEAEDFVDDCLKKDTYLRVYRHMINPVPGMHEFEESSLGSIHPPNVKIRAGRPKKKRIRDANDTNPSVVSRRGLTHTCGICGEIGHNRVRCPHRPGAPEPAAANANEQITPQSSQSAPIDAQSTFDCTQSTPQPPQSTQSSSFNPQQPQSGPQIPTVCPVQSPKGRKQQKPLSLSSKLQRMKQHLNPTPSHAFKRPCCTGSRENVTSDFNAKDSSASATSMATTTSAASSMKKNASSSMQRTASLHQTSRMKKSSSHTVGLETLSFFGFVLVQTLGKPCSYLLVVLFELCTKDIM</sequence>
<keyword evidence="2 4" id="KW-0863">Zinc-finger</keyword>
<feature type="compositionally biased region" description="Low complexity" evidence="5">
    <location>
        <begin position="289"/>
        <end position="314"/>
    </location>
</feature>
<evidence type="ECO:0000256" key="5">
    <source>
        <dbReference type="SAM" id="MobiDB-lite"/>
    </source>
</evidence>
<evidence type="ECO:0000256" key="3">
    <source>
        <dbReference type="ARBA" id="ARBA00022833"/>
    </source>
</evidence>
<dbReference type="EMBL" id="WHWC01000002">
    <property type="protein sequence ID" value="KAG8387452.1"/>
    <property type="molecule type" value="Genomic_DNA"/>
</dbReference>
<comment type="caution">
    <text evidence="7">The sequence shown here is derived from an EMBL/GenBank/DDBJ whole genome shotgun (WGS) entry which is preliminary data.</text>
</comment>
<protein>
    <recommendedName>
        <fullName evidence="6">SWIM-type domain-containing protein</fullName>
    </recommendedName>
</protein>
<feature type="region of interest" description="Disordered" evidence="5">
    <location>
        <begin position="253"/>
        <end position="337"/>
    </location>
</feature>
<reference evidence="7" key="1">
    <citation type="submission" date="2019-10" db="EMBL/GenBank/DDBJ databases">
        <authorList>
            <person name="Zhang R."/>
            <person name="Pan Y."/>
            <person name="Wang J."/>
            <person name="Ma R."/>
            <person name="Yu S."/>
        </authorList>
    </citation>
    <scope>NUCLEOTIDE SEQUENCE</scope>
    <source>
        <strain evidence="7">LA-IB0</strain>
        <tissue evidence="7">Leaf</tissue>
    </source>
</reference>
<dbReference type="Pfam" id="PF04434">
    <property type="entry name" value="SWIM"/>
    <property type="match status" value="1"/>
</dbReference>
<feature type="compositionally biased region" description="Polar residues" evidence="5">
    <location>
        <begin position="269"/>
        <end position="288"/>
    </location>
</feature>
<gene>
    <name evidence="7" type="ORF">BUALT_Bualt02G0022800</name>
</gene>
<dbReference type="AlphaFoldDB" id="A0AAV6Y5A0"/>
<keyword evidence="1" id="KW-0479">Metal-binding</keyword>
<dbReference type="SMART" id="SM00575">
    <property type="entry name" value="ZnF_PMZ"/>
    <property type="match status" value="1"/>
</dbReference>
<dbReference type="PANTHER" id="PTHR31973:SF187">
    <property type="entry name" value="MUTATOR TRANSPOSASE MUDRA PROTEIN"/>
    <property type="match status" value="1"/>
</dbReference>
<dbReference type="InterPro" id="IPR006564">
    <property type="entry name" value="Znf_PMZ"/>
</dbReference>
<feature type="region of interest" description="Disordered" evidence="5">
    <location>
        <begin position="370"/>
        <end position="399"/>
    </location>
</feature>
<organism evidence="7 8">
    <name type="scientific">Buddleja alternifolia</name>
    <dbReference type="NCBI Taxonomy" id="168488"/>
    <lineage>
        <taxon>Eukaryota</taxon>
        <taxon>Viridiplantae</taxon>
        <taxon>Streptophyta</taxon>
        <taxon>Embryophyta</taxon>
        <taxon>Tracheophyta</taxon>
        <taxon>Spermatophyta</taxon>
        <taxon>Magnoliopsida</taxon>
        <taxon>eudicotyledons</taxon>
        <taxon>Gunneridae</taxon>
        <taxon>Pentapetalae</taxon>
        <taxon>asterids</taxon>
        <taxon>lamiids</taxon>
        <taxon>Lamiales</taxon>
        <taxon>Scrophulariaceae</taxon>
        <taxon>Buddlejeae</taxon>
        <taxon>Buddleja</taxon>
    </lineage>
</organism>
<dbReference type="PROSITE" id="PS50966">
    <property type="entry name" value="ZF_SWIM"/>
    <property type="match status" value="1"/>
</dbReference>
<evidence type="ECO:0000313" key="7">
    <source>
        <dbReference type="EMBL" id="KAG8387452.1"/>
    </source>
</evidence>
<feature type="domain" description="SWIM-type" evidence="6">
    <location>
        <begin position="120"/>
        <end position="161"/>
    </location>
</feature>
<feature type="compositionally biased region" description="Low complexity" evidence="5">
    <location>
        <begin position="373"/>
        <end position="399"/>
    </location>
</feature>
<evidence type="ECO:0000259" key="6">
    <source>
        <dbReference type="PROSITE" id="PS50966"/>
    </source>
</evidence>
<dbReference type="GO" id="GO:0008270">
    <property type="term" value="F:zinc ion binding"/>
    <property type="evidence" value="ECO:0007669"/>
    <property type="project" value="UniProtKB-KW"/>
</dbReference>
<name>A0AAV6Y5A0_9LAMI</name>
<dbReference type="PANTHER" id="PTHR31973">
    <property type="entry name" value="POLYPROTEIN, PUTATIVE-RELATED"/>
    <property type="match status" value="1"/>
</dbReference>
<feature type="compositionally biased region" description="Basic residues" evidence="5">
    <location>
        <begin position="210"/>
        <end position="219"/>
    </location>
</feature>
<evidence type="ECO:0000256" key="4">
    <source>
        <dbReference type="PROSITE-ProRule" id="PRU00325"/>
    </source>
</evidence>
<dbReference type="InterPro" id="IPR007527">
    <property type="entry name" value="Znf_SWIM"/>
</dbReference>
<evidence type="ECO:0000256" key="1">
    <source>
        <dbReference type="ARBA" id="ARBA00022723"/>
    </source>
</evidence>
<proteinExistence type="predicted"/>
<keyword evidence="3" id="KW-0862">Zinc</keyword>
<keyword evidence="8" id="KW-1185">Reference proteome</keyword>
<feature type="region of interest" description="Disordered" evidence="5">
    <location>
        <begin position="205"/>
        <end position="230"/>
    </location>
</feature>
<accession>A0AAV6Y5A0</accession>
<evidence type="ECO:0000256" key="2">
    <source>
        <dbReference type="ARBA" id="ARBA00022771"/>
    </source>
</evidence>
<evidence type="ECO:0000313" key="8">
    <source>
        <dbReference type="Proteomes" id="UP000826271"/>
    </source>
</evidence>